<reference evidence="6" key="1">
    <citation type="submission" date="2016-10" db="EMBL/GenBank/DDBJ databases">
        <authorList>
            <person name="See-Too W.S."/>
        </authorList>
    </citation>
    <scope>NUCLEOTIDE SEQUENCE</scope>
    <source>
        <strain evidence="6">L10.15</strain>
    </source>
</reference>
<feature type="domain" description="Flagellar basal body rod protein N-terminal" evidence="3">
    <location>
        <begin position="5"/>
        <end position="35"/>
    </location>
</feature>
<proteinExistence type="inferred from homology"/>
<evidence type="ECO:0000256" key="2">
    <source>
        <dbReference type="RuleBase" id="RU362116"/>
    </source>
</evidence>
<dbReference type="SUPFAM" id="SSF117143">
    <property type="entry name" value="Flagellar hook protein flgE"/>
    <property type="match status" value="1"/>
</dbReference>
<dbReference type="InterPro" id="IPR019776">
    <property type="entry name" value="Flagellar_basal_body_rod_CS"/>
</dbReference>
<evidence type="ECO:0000259" key="4">
    <source>
        <dbReference type="Pfam" id="PF06429"/>
    </source>
</evidence>
<sequence length="278" mass="30806">MFRGLYTATSGMMANNRQQQILTNNLSNANTPGFKEDQTVFRAFPEQLIKAIEGGKKGTIVSQNIGTLTTGVYTQEGIPSFLQGPLRETENSTDMALLDELLPLNPDTQTKGSMVFAVTAENGETRYTKNGTFAVDTEGYLTTSEGFAVLGENLQRIQVGSTDFTVQENGQVVLADGTRENRLWIGYTDNSDQFVKEGQNLLRWAGNPEALPQFVDTVDLLEGTENFLKQGFVEQSNVDLTKTMTDMMTTYRGFESNQKVIQAYDRSMEKAVNEIGRV</sequence>
<gene>
    <name evidence="6" type="ORF">I858_006775</name>
</gene>
<comment type="subcellular location">
    <subcellularLocation>
        <location evidence="2">Bacterial flagellum basal body</location>
    </subcellularLocation>
</comment>
<keyword evidence="6" id="KW-0966">Cell projection</keyword>
<name>A0A1B1S0N7_9BACL</name>
<evidence type="ECO:0000256" key="1">
    <source>
        <dbReference type="ARBA" id="ARBA00009677"/>
    </source>
</evidence>
<dbReference type="InterPro" id="IPR020013">
    <property type="entry name" value="Flagellar_FlgE/F/G"/>
</dbReference>
<dbReference type="PANTHER" id="PTHR30435">
    <property type="entry name" value="FLAGELLAR PROTEIN"/>
    <property type="match status" value="1"/>
</dbReference>
<dbReference type="Pfam" id="PF06429">
    <property type="entry name" value="Flg_bbr_C"/>
    <property type="match status" value="1"/>
</dbReference>
<feature type="domain" description="Flagellar hook protein FlgE/F/G-like D1" evidence="5">
    <location>
        <begin position="112"/>
        <end position="173"/>
    </location>
</feature>
<dbReference type="EMBL" id="CP016540">
    <property type="protein sequence ID" value="ANU26729.1"/>
    <property type="molecule type" value="Genomic_DNA"/>
</dbReference>
<evidence type="ECO:0000313" key="6">
    <source>
        <dbReference type="EMBL" id="ANU26729.1"/>
    </source>
</evidence>
<comment type="similarity">
    <text evidence="1 2">Belongs to the flagella basal body rod proteins family.</text>
</comment>
<dbReference type="Pfam" id="PF22692">
    <property type="entry name" value="LlgE_F_G_D1"/>
    <property type="match status" value="1"/>
</dbReference>
<dbReference type="KEGG" id="pll:I858_006775"/>
<dbReference type="STRING" id="1302659.I858_006775"/>
<dbReference type="InterPro" id="IPR053967">
    <property type="entry name" value="LlgE_F_G-like_D1"/>
</dbReference>
<dbReference type="AlphaFoldDB" id="A0A1B1S0N7"/>
<dbReference type="InterPro" id="IPR010930">
    <property type="entry name" value="Flg_bb/hook_C_dom"/>
</dbReference>
<dbReference type="GO" id="GO:0009425">
    <property type="term" value="C:bacterial-type flagellum basal body"/>
    <property type="evidence" value="ECO:0007669"/>
    <property type="project" value="UniProtKB-SubCell"/>
</dbReference>
<dbReference type="PANTHER" id="PTHR30435:SF19">
    <property type="entry name" value="FLAGELLAR BASAL-BODY ROD PROTEIN FLGG"/>
    <property type="match status" value="1"/>
</dbReference>
<keyword evidence="6" id="KW-0282">Flagellum</keyword>
<keyword evidence="7" id="KW-1185">Reference proteome</keyword>
<feature type="domain" description="Flagellar basal-body/hook protein C-terminal" evidence="4">
    <location>
        <begin position="229"/>
        <end position="273"/>
    </location>
</feature>
<dbReference type="Proteomes" id="UP000053354">
    <property type="component" value="Chromosome"/>
</dbReference>
<accession>A0A1B1S0N7</accession>
<keyword evidence="2" id="KW-0975">Bacterial flagellum</keyword>
<dbReference type="InterPro" id="IPR037925">
    <property type="entry name" value="FlgE/F/G-like"/>
</dbReference>
<dbReference type="InterPro" id="IPR001444">
    <property type="entry name" value="Flag_bb_rod_N"/>
</dbReference>
<dbReference type="Pfam" id="PF00460">
    <property type="entry name" value="Flg_bb_rod"/>
    <property type="match status" value="1"/>
</dbReference>
<protein>
    <submittedName>
        <fullName evidence="6">Flagellar biosynthesis protein FlgG</fullName>
    </submittedName>
</protein>
<organism evidence="6 7">
    <name type="scientific">Planococcus versutus</name>
    <dbReference type="NCBI Taxonomy" id="1302659"/>
    <lineage>
        <taxon>Bacteria</taxon>
        <taxon>Bacillati</taxon>
        <taxon>Bacillota</taxon>
        <taxon>Bacilli</taxon>
        <taxon>Bacillales</taxon>
        <taxon>Caryophanaceae</taxon>
        <taxon>Planococcus</taxon>
    </lineage>
</organism>
<dbReference type="PROSITE" id="PS00588">
    <property type="entry name" value="FLAGELLA_BB_ROD"/>
    <property type="match status" value="1"/>
</dbReference>
<keyword evidence="6" id="KW-0969">Cilium</keyword>
<dbReference type="RefSeq" id="WP_049693895.1">
    <property type="nucleotide sequence ID" value="NZ_CP016540.2"/>
</dbReference>
<evidence type="ECO:0000313" key="7">
    <source>
        <dbReference type="Proteomes" id="UP000053354"/>
    </source>
</evidence>
<evidence type="ECO:0000259" key="3">
    <source>
        <dbReference type="Pfam" id="PF00460"/>
    </source>
</evidence>
<dbReference type="NCBIfam" id="TIGR03506">
    <property type="entry name" value="FlgEFG_subfam"/>
    <property type="match status" value="1"/>
</dbReference>
<dbReference type="OrthoDB" id="9800375at2"/>
<evidence type="ECO:0000259" key="5">
    <source>
        <dbReference type="Pfam" id="PF22692"/>
    </source>
</evidence>
<dbReference type="GO" id="GO:0071978">
    <property type="term" value="P:bacterial-type flagellum-dependent swarming motility"/>
    <property type="evidence" value="ECO:0007669"/>
    <property type="project" value="TreeGrafter"/>
</dbReference>